<dbReference type="Proteomes" id="UP000249799">
    <property type="component" value="Chromosome"/>
</dbReference>
<dbReference type="KEGG" id="bsed:DN745_07075"/>
<feature type="signal peptide" evidence="1">
    <location>
        <begin position="1"/>
        <end position="21"/>
    </location>
</feature>
<keyword evidence="1" id="KW-0732">Signal</keyword>
<accession>A0A2Z4FKA5</accession>
<dbReference type="AlphaFoldDB" id="A0A2Z4FKA5"/>
<keyword evidence="3" id="KW-1185">Reference proteome</keyword>
<evidence type="ECO:0000256" key="1">
    <source>
        <dbReference type="SAM" id="SignalP"/>
    </source>
</evidence>
<organism evidence="2 3">
    <name type="scientific">Bradymonas sediminis</name>
    <dbReference type="NCBI Taxonomy" id="1548548"/>
    <lineage>
        <taxon>Bacteria</taxon>
        <taxon>Deltaproteobacteria</taxon>
        <taxon>Bradymonadales</taxon>
        <taxon>Bradymonadaceae</taxon>
        <taxon>Bradymonas</taxon>
    </lineage>
</organism>
<dbReference type="EMBL" id="CP030032">
    <property type="protein sequence ID" value="AWV89108.1"/>
    <property type="molecule type" value="Genomic_DNA"/>
</dbReference>
<protein>
    <recommendedName>
        <fullName evidence="4">TNFR-Cys domain-containing protein</fullName>
    </recommendedName>
</protein>
<reference evidence="2 3" key="1">
    <citation type="submission" date="2018-06" db="EMBL/GenBank/DDBJ databases">
        <title>Lujinxingia sediminis gen. nov. sp. nov., a new facultative anaerobic member of the class Deltaproteobacteria, and proposal of Lujinxingaceae fam. nov.</title>
        <authorList>
            <person name="Guo L.-Y."/>
            <person name="Li C.-M."/>
            <person name="Wang S."/>
            <person name="Du Z.-J."/>
        </authorList>
    </citation>
    <scope>NUCLEOTIDE SEQUENCE [LARGE SCALE GENOMIC DNA]</scope>
    <source>
        <strain evidence="2 3">FA350</strain>
    </source>
</reference>
<dbReference type="PROSITE" id="PS51257">
    <property type="entry name" value="PROKAR_LIPOPROTEIN"/>
    <property type="match status" value="1"/>
</dbReference>
<evidence type="ECO:0000313" key="2">
    <source>
        <dbReference type="EMBL" id="AWV89108.1"/>
    </source>
</evidence>
<gene>
    <name evidence="2" type="ORF">DN745_07075</name>
</gene>
<proteinExistence type="predicted"/>
<dbReference type="OrthoDB" id="5510748at2"/>
<evidence type="ECO:0000313" key="3">
    <source>
        <dbReference type="Proteomes" id="UP000249799"/>
    </source>
</evidence>
<evidence type="ECO:0008006" key="4">
    <source>
        <dbReference type="Google" id="ProtNLM"/>
    </source>
</evidence>
<name>A0A2Z4FKA5_9DELT</name>
<feature type="chain" id="PRO_5016255483" description="TNFR-Cys domain-containing protein" evidence="1">
    <location>
        <begin position="22"/>
        <end position="188"/>
    </location>
</feature>
<sequence>MLKVTFLALALALVGCGGAAADGDSRQHMGEIAQQPGDYEPCAGKVCGDTCTLCAPGDDDCFETMVLKTCDSDGACTPSAAACTEPPGDYEPCAGKVCGDSCTICDPSDPDCVETMVLKTCDPDGACTPSAAACTEPPGDYEPCAGKVCGDSCTICDPSDPDCFETMVLKTCDPDGACTPSAAACMTE</sequence>